<feature type="compositionally biased region" description="Low complexity" evidence="1">
    <location>
        <begin position="271"/>
        <end position="281"/>
    </location>
</feature>
<protein>
    <submittedName>
        <fullName evidence="2">Uncharacterized protein</fullName>
    </submittedName>
</protein>
<feature type="region of interest" description="Disordered" evidence="1">
    <location>
        <begin position="179"/>
        <end position="212"/>
    </location>
</feature>
<dbReference type="AlphaFoldDB" id="A0A7J7NJX4"/>
<accession>A0A7J7NJX4</accession>
<reference evidence="2 3" key="1">
    <citation type="journal article" date="2020" name="IScience">
        <title>Genome Sequencing of the Endangered Kingdonia uniflora (Circaeasteraceae, Ranunculales) Reveals Potential Mechanisms of Evolutionary Specialization.</title>
        <authorList>
            <person name="Sun Y."/>
            <person name="Deng T."/>
            <person name="Zhang A."/>
            <person name="Moore M.J."/>
            <person name="Landis J.B."/>
            <person name="Lin N."/>
            <person name="Zhang H."/>
            <person name="Zhang X."/>
            <person name="Huang J."/>
            <person name="Zhang X."/>
            <person name="Sun H."/>
            <person name="Wang H."/>
        </authorList>
    </citation>
    <scope>NUCLEOTIDE SEQUENCE [LARGE SCALE GENOMIC DNA]</scope>
    <source>
        <strain evidence="2">TB1705</strain>
        <tissue evidence="2">Leaf</tissue>
    </source>
</reference>
<proteinExistence type="predicted"/>
<dbReference type="EMBL" id="JACGCM010000724">
    <property type="protein sequence ID" value="KAF6167529.1"/>
    <property type="molecule type" value="Genomic_DNA"/>
</dbReference>
<dbReference type="Proteomes" id="UP000541444">
    <property type="component" value="Unassembled WGS sequence"/>
</dbReference>
<evidence type="ECO:0000313" key="2">
    <source>
        <dbReference type="EMBL" id="KAF6167529.1"/>
    </source>
</evidence>
<keyword evidence="3" id="KW-1185">Reference proteome</keyword>
<name>A0A7J7NJX4_9MAGN</name>
<evidence type="ECO:0000313" key="3">
    <source>
        <dbReference type="Proteomes" id="UP000541444"/>
    </source>
</evidence>
<comment type="caution">
    <text evidence="2">The sequence shown here is derived from an EMBL/GenBank/DDBJ whole genome shotgun (WGS) entry which is preliminary data.</text>
</comment>
<gene>
    <name evidence="2" type="ORF">GIB67_031730</name>
</gene>
<organism evidence="2 3">
    <name type="scientific">Kingdonia uniflora</name>
    <dbReference type="NCBI Taxonomy" id="39325"/>
    <lineage>
        <taxon>Eukaryota</taxon>
        <taxon>Viridiplantae</taxon>
        <taxon>Streptophyta</taxon>
        <taxon>Embryophyta</taxon>
        <taxon>Tracheophyta</taxon>
        <taxon>Spermatophyta</taxon>
        <taxon>Magnoliopsida</taxon>
        <taxon>Ranunculales</taxon>
        <taxon>Circaeasteraceae</taxon>
        <taxon>Kingdonia</taxon>
    </lineage>
</organism>
<feature type="region of interest" description="Disordered" evidence="1">
    <location>
        <begin position="234"/>
        <end position="289"/>
    </location>
</feature>
<evidence type="ECO:0000256" key="1">
    <source>
        <dbReference type="SAM" id="MobiDB-lite"/>
    </source>
</evidence>
<sequence length="403" mass="43607">MESNKELTASNKLMTKPIEVMLVMVMAIPARVVLSDVVGDDVEGSGGGSTRGRGKGVPLDNDIDLNNLDVNSAIIEKKGLETSSSRYLLCPDNDNDTDTGVGVRHGSTIGNPGKAGLGVMTRTHTCEVLGVRIKGLGVINSFDFDCSAILEALSWATEKDIEEENIDKFVDSREVEGYVDSQGRRRMSPNPSDKPTIGDGLEAPQEGKKRHGCGRRRIGIQAGHAMIRAGYDKHETRQGGRGAGHARKWSRNTTTGRANGYGFHDRRGRGRNNTPNNFGTRSRTDNYQPNQDWLSRVDKMLGFKKCTGQRAVTLGVLDWLNRVDKMLGFKKFTGQRAVTLVEIKLTGGVTAPATVTTTPTSPTPAVGGKPARTLHDLVDEALEQLLSSEYGDAEVTTVDLSSP</sequence>